<dbReference type="AlphaFoldDB" id="A0A1I4B692"/>
<evidence type="ECO:0000256" key="2">
    <source>
        <dbReference type="ARBA" id="ARBA00023015"/>
    </source>
</evidence>
<dbReference type="InterPro" id="IPR014071">
    <property type="entry name" value="Cu_transp_CopY/TcrY"/>
</dbReference>
<dbReference type="STRING" id="258723.GCA_900169305_01774"/>
<dbReference type="InterPro" id="IPR036390">
    <property type="entry name" value="WH_DNA-bd_sf"/>
</dbReference>
<dbReference type="OrthoDB" id="1849040at2"/>
<evidence type="ECO:0000256" key="3">
    <source>
        <dbReference type="ARBA" id="ARBA00023125"/>
    </source>
</evidence>
<reference evidence="6" key="1">
    <citation type="submission" date="2016-10" db="EMBL/GenBank/DDBJ databases">
        <authorList>
            <person name="Varghese N."/>
            <person name="Submissions S."/>
        </authorList>
    </citation>
    <scope>NUCLEOTIDE SEQUENCE [LARGE SCALE GENOMIC DNA]</scope>
    <source>
        <strain evidence="6">DSM 16108</strain>
    </source>
</reference>
<protein>
    <submittedName>
        <fullName evidence="5">Copper transport repressor, CopY/TcrY family</fullName>
    </submittedName>
</protein>
<dbReference type="GO" id="GO:0045892">
    <property type="term" value="P:negative regulation of DNA-templated transcription"/>
    <property type="evidence" value="ECO:0007669"/>
    <property type="project" value="InterPro"/>
</dbReference>
<gene>
    <name evidence="5" type="ORF">SAMN04488569_10619</name>
</gene>
<keyword evidence="2" id="KW-0805">Transcription regulation</keyword>
<keyword evidence="6" id="KW-1185">Reference proteome</keyword>
<dbReference type="PIRSF" id="PIRSF019455">
    <property type="entry name" value="CopR_AtkY"/>
    <property type="match status" value="1"/>
</dbReference>
<keyword evidence="4" id="KW-0804">Transcription</keyword>
<sequence length="143" mass="16455">MQENQITASEWEVMRVVWANKQTTSKYISEVLEDKMNWKPVTTKTLIGRLVKKNKLSTIEEGRKYLYSPQVTEQECIQESSKEVLQQVCSKKRGSVLYQMIEDTTVSIKDIEKMQKLLEEKKTSAPEVILCQCTPGQCNCSLS</sequence>
<dbReference type="NCBIfam" id="TIGR02698">
    <property type="entry name" value="CopY_TcrY"/>
    <property type="match status" value="1"/>
</dbReference>
<proteinExistence type="inferred from homology"/>
<comment type="similarity">
    <text evidence="1">Belongs to the BlaI transcriptional regulatory family.</text>
</comment>
<organism evidence="5 6">
    <name type="scientific">Marinilactibacillus piezotolerans</name>
    <dbReference type="NCBI Taxonomy" id="258723"/>
    <lineage>
        <taxon>Bacteria</taxon>
        <taxon>Bacillati</taxon>
        <taxon>Bacillota</taxon>
        <taxon>Bacilli</taxon>
        <taxon>Lactobacillales</taxon>
        <taxon>Carnobacteriaceae</taxon>
        <taxon>Marinilactibacillus</taxon>
    </lineage>
</organism>
<dbReference type="SUPFAM" id="SSF46785">
    <property type="entry name" value="Winged helix' DNA-binding domain"/>
    <property type="match status" value="1"/>
</dbReference>
<evidence type="ECO:0000256" key="1">
    <source>
        <dbReference type="ARBA" id="ARBA00011046"/>
    </source>
</evidence>
<dbReference type="Pfam" id="PF03965">
    <property type="entry name" value="Penicillinase_R"/>
    <property type="match status" value="1"/>
</dbReference>
<evidence type="ECO:0000313" key="6">
    <source>
        <dbReference type="Proteomes" id="UP000199589"/>
    </source>
</evidence>
<name>A0A1I4B692_9LACT</name>
<dbReference type="EMBL" id="FOSJ01000061">
    <property type="protein sequence ID" value="SFK63386.1"/>
    <property type="molecule type" value="Genomic_DNA"/>
</dbReference>
<evidence type="ECO:0000313" key="5">
    <source>
        <dbReference type="EMBL" id="SFK63386.1"/>
    </source>
</evidence>
<evidence type="ECO:0000256" key="4">
    <source>
        <dbReference type="ARBA" id="ARBA00023163"/>
    </source>
</evidence>
<dbReference type="Proteomes" id="UP000199589">
    <property type="component" value="Unassembled WGS sequence"/>
</dbReference>
<dbReference type="RefSeq" id="WP_072693529.1">
    <property type="nucleotide sequence ID" value="NZ_FOSJ01000061.1"/>
</dbReference>
<dbReference type="InterPro" id="IPR036388">
    <property type="entry name" value="WH-like_DNA-bd_sf"/>
</dbReference>
<dbReference type="InterPro" id="IPR005650">
    <property type="entry name" value="BlaI_family"/>
</dbReference>
<accession>A0A1I4B692</accession>
<dbReference type="Gene3D" id="1.10.10.10">
    <property type="entry name" value="Winged helix-like DNA-binding domain superfamily/Winged helix DNA-binding domain"/>
    <property type="match status" value="1"/>
</dbReference>
<keyword evidence="3" id="KW-0238">DNA-binding</keyword>
<dbReference type="Gene3D" id="1.10.4040.10">
    <property type="entry name" value="Penicillinase repressor domain"/>
    <property type="match status" value="1"/>
</dbReference>
<dbReference type="GO" id="GO:0003677">
    <property type="term" value="F:DNA binding"/>
    <property type="evidence" value="ECO:0007669"/>
    <property type="project" value="UniProtKB-KW"/>
</dbReference>